<evidence type="ECO:0000256" key="6">
    <source>
        <dbReference type="ARBA" id="ARBA00023136"/>
    </source>
</evidence>
<feature type="transmembrane region" description="Helical" evidence="7">
    <location>
        <begin position="71"/>
        <end position="92"/>
    </location>
</feature>
<dbReference type="FunFam" id="1.20.1250.20:FF:000003">
    <property type="entry name" value="Solute carrier family 17 member 3"/>
    <property type="match status" value="1"/>
</dbReference>
<evidence type="ECO:0000313" key="9">
    <source>
        <dbReference type="EMBL" id="KAK3797655.1"/>
    </source>
</evidence>
<dbReference type="GO" id="GO:0016020">
    <property type="term" value="C:membrane"/>
    <property type="evidence" value="ECO:0007669"/>
    <property type="project" value="UniProtKB-SubCell"/>
</dbReference>
<keyword evidence="10" id="KW-1185">Reference proteome</keyword>
<dbReference type="EMBL" id="JAWDGP010000750">
    <property type="protein sequence ID" value="KAK3797655.1"/>
    <property type="molecule type" value="Genomic_DNA"/>
</dbReference>
<dbReference type="Pfam" id="PF07690">
    <property type="entry name" value="MFS_1"/>
    <property type="match status" value="1"/>
</dbReference>
<dbReference type="PANTHER" id="PTHR11662:SF456">
    <property type="entry name" value="VESICULAR GLUTAMATE TRANSPORTER, ISOFORM A"/>
    <property type="match status" value="1"/>
</dbReference>
<dbReference type="AlphaFoldDB" id="A0AAE1E8Q6"/>
<feature type="transmembrane region" description="Helical" evidence="7">
    <location>
        <begin position="193"/>
        <end position="210"/>
    </location>
</feature>
<evidence type="ECO:0000256" key="2">
    <source>
        <dbReference type="ARBA" id="ARBA00022448"/>
    </source>
</evidence>
<evidence type="ECO:0000259" key="8">
    <source>
        <dbReference type="PROSITE" id="PS50850"/>
    </source>
</evidence>
<keyword evidence="4" id="KW-0769">Symport</keyword>
<feature type="transmembrane region" description="Helical" evidence="7">
    <location>
        <begin position="287"/>
        <end position="311"/>
    </location>
</feature>
<feature type="transmembrane region" description="Helical" evidence="7">
    <location>
        <begin position="387"/>
        <end position="409"/>
    </location>
</feature>
<keyword evidence="5 7" id="KW-1133">Transmembrane helix</keyword>
<feature type="transmembrane region" description="Helical" evidence="7">
    <location>
        <begin position="357"/>
        <end position="375"/>
    </location>
</feature>
<protein>
    <recommendedName>
        <fullName evidence="8">Major facilitator superfamily (MFS) profile domain-containing protein</fullName>
    </recommendedName>
</protein>
<evidence type="ECO:0000313" key="10">
    <source>
        <dbReference type="Proteomes" id="UP001283361"/>
    </source>
</evidence>
<evidence type="ECO:0000256" key="3">
    <source>
        <dbReference type="ARBA" id="ARBA00022692"/>
    </source>
</evidence>
<keyword evidence="3 7" id="KW-0812">Transmembrane</keyword>
<comment type="subcellular location">
    <subcellularLocation>
        <location evidence="1">Membrane</location>
        <topology evidence="1">Multi-pass membrane protein</topology>
    </subcellularLocation>
</comment>
<dbReference type="Gene3D" id="1.20.1250.20">
    <property type="entry name" value="MFS general substrate transporter like domains"/>
    <property type="match status" value="2"/>
</dbReference>
<feature type="transmembrane region" description="Helical" evidence="7">
    <location>
        <begin position="162"/>
        <end position="187"/>
    </location>
</feature>
<sequence length="524" mass="57259">MAGCRYCCIPHRYVVVLLCFLGMLITVGFRESFAVVVTHISSNTTSDEESIFKNCTGKDLHVDWSGSTSQLMHTAFFVGQLVTSIPSGALTATFSPKRMMGITLLITSVLFLLISESREAGIWLIFVIRTIQGIVEGMAVPSMNAIISKWARKDERSRLINIAYGGVYLSPAVASFCSAATICYISWDSIMYITGSLGVAWAFVWFLVVYPSPDQAFIGENEQRVLREQLEAARKNAGQSQSIFELPWRKFFTSLPVLAVWVGSFCRNFIFAMLISEVPQYFKDSYGLPTATIGVLSAAPHVCMVVFMSFGSVCFDKLIQKRLLSVTKTRKLAQFIGYGIQGGCTFAIAFIDDYVQAFILLCVGAAFSAFAISGFQTNPLDLAPQYAGPLTGIVRTGMLGAVVSTALASQLPGRSRSLESWQKMFLIGGVLHLGGVIFYLIFASGERQPWAESATEFQAVEPGSGSEEVYDDHFAEESWRSETEPMLYPTQRGASNGSPRGTGHGNGDVLYGSLNACGDSRSVY</sequence>
<feature type="transmembrane region" description="Helical" evidence="7">
    <location>
        <begin position="332"/>
        <end position="351"/>
    </location>
</feature>
<dbReference type="PANTHER" id="PTHR11662">
    <property type="entry name" value="SOLUTE CARRIER FAMILY 17"/>
    <property type="match status" value="1"/>
</dbReference>
<dbReference type="SUPFAM" id="SSF103473">
    <property type="entry name" value="MFS general substrate transporter"/>
    <property type="match status" value="1"/>
</dbReference>
<feature type="transmembrane region" description="Helical" evidence="7">
    <location>
        <begin position="12"/>
        <end position="29"/>
    </location>
</feature>
<dbReference type="PROSITE" id="PS50850">
    <property type="entry name" value="MFS"/>
    <property type="match status" value="1"/>
</dbReference>
<dbReference type="InterPro" id="IPR036259">
    <property type="entry name" value="MFS_trans_sf"/>
</dbReference>
<keyword evidence="2" id="KW-0813">Transport</keyword>
<proteinExistence type="predicted"/>
<feature type="transmembrane region" description="Helical" evidence="7">
    <location>
        <begin position="421"/>
        <end position="442"/>
    </location>
</feature>
<dbReference type="InterPro" id="IPR050382">
    <property type="entry name" value="MFS_Na/Anion_cotransporter"/>
</dbReference>
<dbReference type="InterPro" id="IPR020846">
    <property type="entry name" value="MFS_dom"/>
</dbReference>
<feature type="domain" description="Major facilitator superfamily (MFS) profile" evidence="8">
    <location>
        <begin position="15"/>
        <end position="447"/>
    </location>
</feature>
<evidence type="ECO:0000256" key="4">
    <source>
        <dbReference type="ARBA" id="ARBA00022847"/>
    </source>
</evidence>
<evidence type="ECO:0000256" key="5">
    <source>
        <dbReference type="ARBA" id="ARBA00022989"/>
    </source>
</evidence>
<comment type="caution">
    <text evidence="9">The sequence shown here is derived from an EMBL/GenBank/DDBJ whole genome shotgun (WGS) entry which is preliminary data.</text>
</comment>
<feature type="transmembrane region" description="Helical" evidence="7">
    <location>
        <begin position="99"/>
        <end position="115"/>
    </location>
</feature>
<dbReference type="InterPro" id="IPR011701">
    <property type="entry name" value="MFS"/>
</dbReference>
<feature type="transmembrane region" description="Helical" evidence="7">
    <location>
        <begin position="251"/>
        <end position="275"/>
    </location>
</feature>
<name>A0AAE1E8Q6_9GAST</name>
<reference evidence="9" key="1">
    <citation type="journal article" date="2023" name="G3 (Bethesda)">
        <title>A reference genome for the long-term kleptoplast-retaining sea slug Elysia crispata morphotype clarki.</title>
        <authorList>
            <person name="Eastman K.E."/>
            <person name="Pendleton A.L."/>
            <person name="Shaikh M.A."/>
            <person name="Suttiyut T."/>
            <person name="Ogas R."/>
            <person name="Tomko P."/>
            <person name="Gavelis G."/>
            <person name="Widhalm J.R."/>
            <person name="Wisecaver J.H."/>
        </authorList>
    </citation>
    <scope>NUCLEOTIDE SEQUENCE</scope>
    <source>
        <strain evidence="9">ECLA1</strain>
    </source>
</reference>
<accession>A0AAE1E8Q6</accession>
<evidence type="ECO:0000256" key="7">
    <source>
        <dbReference type="SAM" id="Phobius"/>
    </source>
</evidence>
<organism evidence="9 10">
    <name type="scientific">Elysia crispata</name>
    <name type="common">lettuce slug</name>
    <dbReference type="NCBI Taxonomy" id="231223"/>
    <lineage>
        <taxon>Eukaryota</taxon>
        <taxon>Metazoa</taxon>
        <taxon>Spiralia</taxon>
        <taxon>Lophotrochozoa</taxon>
        <taxon>Mollusca</taxon>
        <taxon>Gastropoda</taxon>
        <taxon>Heterobranchia</taxon>
        <taxon>Euthyneura</taxon>
        <taxon>Panpulmonata</taxon>
        <taxon>Sacoglossa</taxon>
        <taxon>Placobranchoidea</taxon>
        <taxon>Plakobranchidae</taxon>
        <taxon>Elysia</taxon>
    </lineage>
</organism>
<feature type="transmembrane region" description="Helical" evidence="7">
    <location>
        <begin position="121"/>
        <end position="141"/>
    </location>
</feature>
<keyword evidence="6 7" id="KW-0472">Membrane</keyword>
<evidence type="ECO:0000256" key="1">
    <source>
        <dbReference type="ARBA" id="ARBA00004141"/>
    </source>
</evidence>
<dbReference type="Proteomes" id="UP001283361">
    <property type="component" value="Unassembled WGS sequence"/>
</dbReference>
<dbReference type="GO" id="GO:0015293">
    <property type="term" value="F:symporter activity"/>
    <property type="evidence" value="ECO:0007669"/>
    <property type="project" value="UniProtKB-KW"/>
</dbReference>
<gene>
    <name evidence="9" type="ORF">RRG08_054679</name>
</gene>